<name>A0ABR0US05_REHGL</name>
<organism evidence="2 3">
    <name type="scientific">Rehmannia glutinosa</name>
    <name type="common">Chinese foxglove</name>
    <dbReference type="NCBI Taxonomy" id="99300"/>
    <lineage>
        <taxon>Eukaryota</taxon>
        <taxon>Viridiplantae</taxon>
        <taxon>Streptophyta</taxon>
        <taxon>Embryophyta</taxon>
        <taxon>Tracheophyta</taxon>
        <taxon>Spermatophyta</taxon>
        <taxon>Magnoliopsida</taxon>
        <taxon>eudicotyledons</taxon>
        <taxon>Gunneridae</taxon>
        <taxon>Pentapetalae</taxon>
        <taxon>asterids</taxon>
        <taxon>lamiids</taxon>
        <taxon>Lamiales</taxon>
        <taxon>Orobanchaceae</taxon>
        <taxon>Rehmannieae</taxon>
        <taxon>Rehmannia</taxon>
    </lineage>
</organism>
<accession>A0ABR0US05</accession>
<evidence type="ECO:0000313" key="3">
    <source>
        <dbReference type="Proteomes" id="UP001318860"/>
    </source>
</evidence>
<reference evidence="2 3" key="1">
    <citation type="journal article" date="2021" name="Comput. Struct. Biotechnol. J.">
        <title>De novo genome assembly of the potent medicinal plant Rehmannia glutinosa using nanopore technology.</title>
        <authorList>
            <person name="Ma L."/>
            <person name="Dong C."/>
            <person name="Song C."/>
            <person name="Wang X."/>
            <person name="Zheng X."/>
            <person name="Niu Y."/>
            <person name="Chen S."/>
            <person name="Feng W."/>
        </authorList>
    </citation>
    <scope>NUCLEOTIDE SEQUENCE [LARGE SCALE GENOMIC DNA]</scope>
    <source>
        <strain evidence="2">DH-2019</strain>
    </source>
</reference>
<gene>
    <name evidence="2" type="ORF">DH2020_041026</name>
</gene>
<evidence type="ECO:0000259" key="1">
    <source>
        <dbReference type="Pfam" id="PF23156"/>
    </source>
</evidence>
<protein>
    <recommendedName>
        <fullName evidence="1">DUF7054 domain-containing protein</fullName>
    </recommendedName>
</protein>
<comment type="caution">
    <text evidence="2">The sequence shown here is derived from an EMBL/GenBank/DDBJ whole genome shotgun (WGS) entry which is preliminary data.</text>
</comment>
<sequence>MDMKMKKSLSENTFDDNNYDHVNKKSMGVRLRRSISDKTMSFKDRKKKKSNNRFLITINVVGSAGPIRFVVNGEDNAGLVIEAALKMYAREGRLPIIGSDINTFFLYPANAGFDALKKSEAIGSRGARNFVLCKKQSNPQMTETRSTVVDRKGSGFKAWLQNH</sequence>
<dbReference type="PANTHER" id="PTHR33270:SF5">
    <property type="entry name" value="GB|AAC00605.1"/>
    <property type="match status" value="1"/>
</dbReference>
<dbReference type="EMBL" id="JABTTQ020002252">
    <property type="protein sequence ID" value="KAK6125226.1"/>
    <property type="molecule type" value="Genomic_DNA"/>
</dbReference>
<keyword evidence="3" id="KW-1185">Reference proteome</keyword>
<dbReference type="PANTHER" id="PTHR33270">
    <property type="entry name" value="BNAC05G50380D PROTEIN"/>
    <property type="match status" value="1"/>
</dbReference>
<feature type="domain" description="DUF7054" evidence="1">
    <location>
        <begin position="51"/>
        <end position="133"/>
    </location>
</feature>
<dbReference type="Pfam" id="PF23156">
    <property type="entry name" value="DUF7054"/>
    <property type="match status" value="1"/>
</dbReference>
<dbReference type="InterPro" id="IPR055482">
    <property type="entry name" value="DUF7054"/>
</dbReference>
<proteinExistence type="predicted"/>
<evidence type="ECO:0000313" key="2">
    <source>
        <dbReference type="EMBL" id="KAK6125226.1"/>
    </source>
</evidence>
<dbReference type="InterPro" id="IPR040358">
    <property type="entry name" value="At4g22758-like"/>
</dbReference>
<dbReference type="Proteomes" id="UP001318860">
    <property type="component" value="Unassembled WGS sequence"/>
</dbReference>